<gene>
    <name evidence="2" type="ORF">K402DRAFT_409562</name>
</gene>
<dbReference type="Proteomes" id="UP000800041">
    <property type="component" value="Unassembled WGS sequence"/>
</dbReference>
<dbReference type="AlphaFoldDB" id="A0A6G1HGD3"/>
<accession>A0A6G1HGD3</accession>
<dbReference type="CDD" id="cd23668">
    <property type="entry name" value="GH55_beta13glucanase-like"/>
    <property type="match status" value="1"/>
</dbReference>
<keyword evidence="2" id="KW-0378">Hydrolase</keyword>
<protein>
    <submittedName>
        <fullName evidence="2">Glycoside hydrolase family 55 protein</fullName>
    </submittedName>
</protein>
<dbReference type="InterPro" id="IPR012334">
    <property type="entry name" value="Pectin_lyas_fold"/>
</dbReference>
<dbReference type="OrthoDB" id="1046782at2759"/>
<dbReference type="Pfam" id="PF12708">
    <property type="entry name" value="Pect-lyase_RHGA_epim"/>
    <property type="match status" value="2"/>
</dbReference>
<sequence>MSQIKRQGVVAYNTNKTYPLWRNVKDYGAIGDGVADDTAAINSAINATGLRCGAECDSSTVYPALVYVPPGTYRISTPIVMFYYTQLVGDAINPPTIKGTADFDGIALLDSDVYYPGQKGRSWYANQNNFYRQVRNFVLDITLLPESIGACVHWQVAQATSLTNLVMNMRIGGRNNKQQGIFMDNGSGGWISDLVFNGGGIAFYLGNQQFTSRNLIFNNCITGIFMNWDWVWAFKTLKFNNCKIGIDMTQGGGYVQAVGSASVQDSVFRNVSVGILTTFSKNSTPVSGGTLVVDNCDFQGAQQAIAFPNGTTIVPGGGVVQSFAQGKVYSAYQSAKTYPNNLTCYVPTANVARIQQVVAPPPKPLGLLTASGTVFEKSKPQWETFSRDAFISVKDNGATGDGVTDDSNAIQTIFDNYVSSGAYAAGKIIYFDHGAYVVTKTINVPRNIRIQGEMWPLIMVRGANSAFGDMENPVPAWRVGQPGEVGNAELVELVFETLGSAPGAIMMEWNLAGETQGSAGMWEVHFRIGGTNGTQLQSDTCVKTPYVNTIPSNNCIGSFMLLHVTKTASLYMENNWGWVSDHELDLKDHQQINIWNGRGILIESRLPTWVYGSSFEHCMLYNYQIANAQNVYMSLIQSETAYMQANPSALMPFPPDARYSDPDFGWCFQRTCYKTWALRVYNSTYVLMYGAGLYSFFDNYDSGCIPQQLCQEHIVSVEISEGIYFYALNTLASINMVTVDRTALVPASQNLDGFTQAVAIFEYP</sequence>
<dbReference type="InterPro" id="IPR024535">
    <property type="entry name" value="RHGA/B-epi-like_pectate_lyase"/>
</dbReference>
<evidence type="ECO:0000313" key="2">
    <source>
        <dbReference type="EMBL" id="KAF1992127.1"/>
    </source>
</evidence>
<feature type="domain" description="Rhamnogalacturonase A/B/Epimerase-like pectate lyase" evidence="1">
    <location>
        <begin position="21"/>
        <end position="247"/>
    </location>
</feature>
<proteinExistence type="predicted"/>
<organism evidence="2 3">
    <name type="scientific">Aulographum hederae CBS 113979</name>
    <dbReference type="NCBI Taxonomy" id="1176131"/>
    <lineage>
        <taxon>Eukaryota</taxon>
        <taxon>Fungi</taxon>
        <taxon>Dikarya</taxon>
        <taxon>Ascomycota</taxon>
        <taxon>Pezizomycotina</taxon>
        <taxon>Dothideomycetes</taxon>
        <taxon>Pleosporomycetidae</taxon>
        <taxon>Aulographales</taxon>
        <taxon>Aulographaceae</taxon>
    </lineage>
</organism>
<dbReference type="Gene3D" id="2.160.20.10">
    <property type="entry name" value="Single-stranded right-handed beta-helix, Pectin lyase-like"/>
    <property type="match status" value="2"/>
</dbReference>
<dbReference type="InterPro" id="IPR039279">
    <property type="entry name" value="QRT3-like"/>
</dbReference>
<dbReference type="FunFam" id="2.160.20.10:FF:000049">
    <property type="entry name" value="Putative exo-beta-1,3-glucanase"/>
    <property type="match status" value="1"/>
</dbReference>
<evidence type="ECO:0000313" key="3">
    <source>
        <dbReference type="Proteomes" id="UP000800041"/>
    </source>
</evidence>
<dbReference type="GO" id="GO:0004650">
    <property type="term" value="F:polygalacturonase activity"/>
    <property type="evidence" value="ECO:0007669"/>
    <property type="project" value="InterPro"/>
</dbReference>
<keyword evidence="3" id="KW-1185">Reference proteome</keyword>
<evidence type="ECO:0000259" key="1">
    <source>
        <dbReference type="Pfam" id="PF12708"/>
    </source>
</evidence>
<dbReference type="SUPFAM" id="SSF51126">
    <property type="entry name" value="Pectin lyase-like"/>
    <property type="match status" value="2"/>
</dbReference>
<dbReference type="EMBL" id="ML977138">
    <property type="protein sequence ID" value="KAF1992127.1"/>
    <property type="molecule type" value="Genomic_DNA"/>
</dbReference>
<dbReference type="PANTHER" id="PTHR33928:SF2">
    <property type="entry name" value="PECTATE LYASE SUPERFAMILY PROTEIN DOMAIN-CONTAINING PROTEIN-RELATED"/>
    <property type="match status" value="1"/>
</dbReference>
<name>A0A6G1HGD3_9PEZI</name>
<feature type="domain" description="Rhamnogalacturonase A/B/Epimerase-like pectate lyase" evidence="1">
    <location>
        <begin position="390"/>
        <end position="454"/>
    </location>
</feature>
<reference evidence="2" key="1">
    <citation type="journal article" date="2020" name="Stud. Mycol.">
        <title>101 Dothideomycetes genomes: a test case for predicting lifestyles and emergence of pathogens.</title>
        <authorList>
            <person name="Haridas S."/>
            <person name="Albert R."/>
            <person name="Binder M."/>
            <person name="Bloem J."/>
            <person name="Labutti K."/>
            <person name="Salamov A."/>
            <person name="Andreopoulos B."/>
            <person name="Baker S."/>
            <person name="Barry K."/>
            <person name="Bills G."/>
            <person name="Bluhm B."/>
            <person name="Cannon C."/>
            <person name="Castanera R."/>
            <person name="Culley D."/>
            <person name="Daum C."/>
            <person name="Ezra D."/>
            <person name="Gonzalez J."/>
            <person name="Henrissat B."/>
            <person name="Kuo A."/>
            <person name="Liang C."/>
            <person name="Lipzen A."/>
            <person name="Lutzoni F."/>
            <person name="Magnuson J."/>
            <person name="Mondo S."/>
            <person name="Nolan M."/>
            <person name="Ohm R."/>
            <person name="Pangilinan J."/>
            <person name="Park H.-J."/>
            <person name="Ramirez L."/>
            <person name="Alfaro M."/>
            <person name="Sun H."/>
            <person name="Tritt A."/>
            <person name="Yoshinaga Y."/>
            <person name="Zwiers L.-H."/>
            <person name="Turgeon B."/>
            <person name="Goodwin S."/>
            <person name="Spatafora J."/>
            <person name="Crous P."/>
            <person name="Grigoriev I."/>
        </authorList>
    </citation>
    <scope>NUCLEOTIDE SEQUENCE</scope>
    <source>
        <strain evidence="2">CBS 113979</strain>
    </source>
</reference>
<dbReference type="InterPro" id="IPR011050">
    <property type="entry name" value="Pectin_lyase_fold/virulence"/>
</dbReference>
<dbReference type="PANTHER" id="PTHR33928">
    <property type="entry name" value="POLYGALACTURONASE QRT3"/>
    <property type="match status" value="1"/>
</dbReference>